<reference evidence="10" key="1">
    <citation type="journal article" date="2014" name="Environ. Microbiol.">
        <title>Comparative genomics of the marine bacterial genus Glaciecola reveals the high degree of genomic diversity and genomic characteristic for cold adaptation.</title>
        <authorList>
            <person name="Qin Q.L."/>
            <person name="Xie B.B."/>
            <person name="Yu Y."/>
            <person name="Shu Y.L."/>
            <person name="Rong J.C."/>
            <person name="Zhang Y.J."/>
            <person name="Zhao D.L."/>
            <person name="Chen X.L."/>
            <person name="Zhang X.Y."/>
            <person name="Chen B."/>
            <person name="Zhou B.C."/>
            <person name="Zhang Y.Z."/>
        </authorList>
    </citation>
    <scope>NUCLEOTIDE SEQUENCE [LARGE SCALE GENOMIC DNA]</scope>
    <source>
        <strain evidence="10">ACAM 615</strain>
    </source>
</reference>
<feature type="transmembrane region" description="Helical" evidence="7">
    <location>
        <begin position="431"/>
        <end position="451"/>
    </location>
</feature>
<dbReference type="GO" id="GO:0005886">
    <property type="term" value="C:plasma membrane"/>
    <property type="evidence" value="ECO:0007669"/>
    <property type="project" value="UniProtKB-SubCell"/>
</dbReference>
<keyword evidence="4 7" id="KW-1133">Transmembrane helix</keyword>
<dbReference type="Proteomes" id="UP000006251">
    <property type="component" value="Unassembled WGS sequence"/>
</dbReference>
<dbReference type="InterPro" id="IPR003856">
    <property type="entry name" value="LPS_length_determ_N"/>
</dbReference>
<name>K6ZLJ3_9ALTE</name>
<keyword evidence="5 7" id="KW-0472">Membrane</keyword>
<dbReference type="NCBIfam" id="TIGR03007">
    <property type="entry name" value="pepcterm_ChnLen"/>
    <property type="match status" value="1"/>
</dbReference>
<dbReference type="PANTHER" id="PTHR32309">
    <property type="entry name" value="TYROSINE-PROTEIN KINASE"/>
    <property type="match status" value="1"/>
</dbReference>
<feature type="coiled-coil region" evidence="6">
    <location>
        <begin position="171"/>
        <end position="247"/>
    </location>
</feature>
<gene>
    <name evidence="9" type="ORF">GPAL_2902</name>
</gene>
<organism evidence="9 10">
    <name type="scientific">Brumicola pallidula DSM 14239 = ACAM 615</name>
    <dbReference type="NCBI Taxonomy" id="1121922"/>
    <lineage>
        <taxon>Bacteria</taxon>
        <taxon>Pseudomonadati</taxon>
        <taxon>Pseudomonadota</taxon>
        <taxon>Gammaproteobacteria</taxon>
        <taxon>Alteromonadales</taxon>
        <taxon>Alteromonadaceae</taxon>
        <taxon>Brumicola</taxon>
    </lineage>
</organism>
<keyword evidence="3 7" id="KW-0812">Transmembrane</keyword>
<dbReference type="InterPro" id="IPR050445">
    <property type="entry name" value="Bact_polysacc_biosynth/exp"/>
</dbReference>
<dbReference type="STRING" id="1121922.GCA_000428905_00383"/>
<evidence type="ECO:0000256" key="6">
    <source>
        <dbReference type="SAM" id="Coils"/>
    </source>
</evidence>
<evidence type="ECO:0000256" key="5">
    <source>
        <dbReference type="ARBA" id="ARBA00023136"/>
    </source>
</evidence>
<dbReference type="Pfam" id="PF02706">
    <property type="entry name" value="Wzz"/>
    <property type="match status" value="1"/>
</dbReference>
<feature type="domain" description="Polysaccharide chain length determinant N-terminal" evidence="8">
    <location>
        <begin position="15"/>
        <end position="94"/>
    </location>
</feature>
<proteinExistence type="predicted"/>
<dbReference type="OrthoDB" id="9795292at2"/>
<protein>
    <submittedName>
        <fullName evidence="9">Chain length determinant family protein</fullName>
    </submittedName>
</protein>
<feature type="transmembrane region" description="Helical" evidence="7">
    <location>
        <begin position="494"/>
        <end position="516"/>
    </location>
</feature>
<dbReference type="GO" id="GO:0004713">
    <property type="term" value="F:protein tyrosine kinase activity"/>
    <property type="evidence" value="ECO:0007669"/>
    <property type="project" value="TreeGrafter"/>
</dbReference>
<keyword evidence="10" id="KW-1185">Reference proteome</keyword>
<evidence type="ECO:0000256" key="4">
    <source>
        <dbReference type="ARBA" id="ARBA00022989"/>
    </source>
</evidence>
<dbReference type="InterPro" id="IPR014345">
    <property type="entry name" value="XrtA_polysacc_chain"/>
</dbReference>
<dbReference type="EMBL" id="BAEQ01000050">
    <property type="protein sequence ID" value="GAC29753.1"/>
    <property type="molecule type" value="Genomic_DNA"/>
</dbReference>
<dbReference type="PANTHER" id="PTHR32309:SF13">
    <property type="entry name" value="FERRIC ENTEROBACTIN TRANSPORT PROTEIN FEPE"/>
    <property type="match status" value="1"/>
</dbReference>
<keyword evidence="2" id="KW-1003">Cell membrane</keyword>
<keyword evidence="6" id="KW-0175">Coiled coil</keyword>
<accession>K6ZLJ3</accession>
<evidence type="ECO:0000256" key="3">
    <source>
        <dbReference type="ARBA" id="ARBA00022692"/>
    </source>
</evidence>
<comment type="subcellular location">
    <subcellularLocation>
        <location evidence="1">Cell membrane</location>
        <topology evidence="1">Multi-pass membrane protein</topology>
    </subcellularLocation>
</comment>
<evidence type="ECO:0000313" key="9">
    <source>
        <dbReference type="EMBL" id="GAC29753.1"/>
    </source>
</evidence>
<evidence type="ECO:0000256" key="2">
    <source>
        <dbReference type="ARBA" id="ARBA00022475"/>
    </source>
</evidence>
<feature type="transmembrane region" description="Helical" evidence="7">
    <location>
        <begin position="24"/>
        <end position="42"/>
    </location>
</feature>
<dbReference type="AlphaFoldDB" id="K6ZLJ3"/>
<evidence type="ECO:0000256" key="1">
    <source>
        <dbReference type="ARBA" id="ARBA00004651"/>
    </source>
</evidence>
<evidence type="ECO:0000259" key="8">
    <source>
        <dbReference type="Pfam" id="PF02706"/>
    </source>
</evidence>
<dbReference type="RefSeq" id="WP_006013080.1">
    <property type="nucleotide sequence ID" value="NZ_BAEQ01000050.1"/>
</dbReference>
<evidence type="ECO:0000313" key="10">
    <source>
        <dbReference type="Proteomes" id="UP000006251"/>
    </source>
</evidence>
<sequence length="526" mass="59332">MQDLEQTIQMVLDFIRGIWIKKRYVMICSWLICPIGFFYVTTLPDVYKSDAQVYVDTRSVLQPLLVGMVIGSNPAQEIQMMARTLLSRSNVEIIARQSDLDITVIGDEAYNKLITQLTEDINLAGTGRDNIYTISYANESPEMARTVVQETLDLFVEGSLGSSQKGTDTTTRFLDEQIAEYENDLAESEQRLAAFQRKYSEILPAQGSFYANLQSLRQQMEVTKLTIKETQQQINAMKGQSRQALKAADGFGVRSNGGEQVLTTRYDERILALESRLDELKLRFTEQHPDVIESNNLMEALKEARQKDIEVFLAQDTDDESPSMLTESDRQLSLEIARLEGMLASLNVREKDTQSRITDLQSIIDSVPQIESEETGLNRDYDIKKQKYEELLSRRESNNLSRRADSDSDDLQFRIIRPPLIADKPSGPKRIIFYTGVLIFGFGLGGGLAFLMSMIKPVLVRGQQISDLTGFPIWGAVAHLDIVSIKKRNKMRMFIFAMSSGAIIVLYAGLIAVEIMNIDLASKIPL</sequence>
<evidence type="ECO:0000256" key="7">
    <source>
        <dbReference type="SAM" id="Phobius"/>
    </source>
</evidence>
<comment type="caution">
    <text evidence="9">The sequence shown here is derived from an EMBL/GenBank/DDBJ whole genome shotgun (WGS) entry which is preliminary data.</text>
</comment>